<reference evidence="7 8" key="1">
    <citation type="journal article" date="2016" name="Nat. Commun.">
        <title>Thousands of microbial genomes shed light on interconnected biogeochemical processes in an aquifer system.</title>
        <authorList>
            <person name="Anantharaman K."/>
            <person name="Brown C.T."/>
            <person name="Hug L.A."/>
            <person name="Sharon I."/>
            <person name="Castelle C.J."/>
            <person name="Probst A.J."/>
            <person name="Thomas B.C."/>
            <person name="Singh A."/>
            <person name="Wilkins M.J."/>
            <person name="Karaoz U."/>
            <person name="Brodie E.L."/>
            <person name="Williams K.H."/>
            <person name="Hubbard S.S."/>
            <person name="Banfield J.F."/>
        </authorList>
    </citation>
    <scope>NUCLEOTIDE SEQUENCE [LARGE SCALE GENOMIC DNA]</scope>
</reference>
<dbReference type="NCBIfam" id="TIGR02532">
    <property type="entry name" value="IV_pilin_GFxxxE"/>
    <property type="match status" value="1"/>
</dbReference>
<dbReference type="PANTHER" id="PTHR30093">
    <property type="entry name" value="GENERAL SECRETION PATHWAY PROTEIN G"/>
    <property type="match status" value="1"/>
</dbReference>
<dbReference type="EMBL" id="MHLL01000028">
    <property type="protein sequence ID" value="OGZ08760.1"/>
    <property type="molecule type" value="Genomic_DNA"/>
</dbReference>
<dbReference type="Gene3D" id="3.30.700.10">
    <property type="entry name" value="Glycoprotein, Type 4 Pilin"/>
    <property type="match status" value="1"/>
</dbReference>
<evidence type="ECO:0000313" key="8">
    <source>
        <dbReference type="Proteomes" id="UP000177996"/>
    </source>
</evidence>
<dbReference type="PROSITE" id="PS00409">
    <property type="entry name" value="PROKAR_NTER_METHYL"/>
    <property type="match status" value="1"/>
</dbReference>
<keyword evidence="4 6" id="KW-1133">Transmembrane helix</keyword>
<evidence type="ECO:0000256" key="4">
    <source>
        <dbReference type="ARBA" id="ARBA00022989"/>
    </source>
</evidence>
<dbReference type="InterPro" id="IPR012902">
    <property type="entry name" value="N_methyl_site"/>
</dbReference>
<comment type="caution">
    <text evidence="7">The sequence shown here is derived from an EMBL/GenBank/DDBJ whole genome shotgun (WGS) entry which is preliminary data.</text>
</comment>
<keyword evidence="2" id="KW-0488">Methylation</keyword>
<protein>
    <recommendedName>
        <fullName evidence="9">Type II secretion system protein GspG C-terminal domain-containing protein</fullName>
    </recommendedName>
</protein>
<dbReference type="SUPFAM" id="SSF54523">
    <property type="entry name" value="Pili subunits"/>
    <property type="match status" value="1"/>
</dbReference>
<evidence type="ECO:0000256" key="5">
    <source>
        <dbReference type="ARBA" id="ARBA00023136"/>
    </source>
</evidence>
<dbReference type="GO" id="GO:0016020">
    <property type="term" value="C:membrane"/>
    <property type="evidence" value="ECO:0007669"/>
    <property type="project" value="UniProtKB-SubCell"/>
</dbReference>
<dbReference type="Proteomes" id="UP000177996">
    <property type="component" value="Unassembled WGS sequence"/>
</dbReference>
<feature type="transmembrane region" description="Helical" evidence="6">
    <location>
        <begin position="12"/>
        <end position="37"/>
    </location>
</feature>
<evidence type="ECO:0000256" key="3">
    <source>
        <dbReference type="ARBA" id="ARBA00022692"/>
    </source>
</evidence>
<evidence type="ECO:0000256" key="2">
    <source>
        <dbReference type="ARBA" id="ARBA00022481"/>
    </source>
</evidence>
<evidence type="ECO:0000313" key="7">
    <source>
        <dbReference type="EMBL" id="OGZ08760.1"/>
    </source>
</evidence>
<sequence length="188" mass="20114">MFTVLKNSKKGFSLVEILIVIAIIGILSSVILASLTVARQKSRDAKRVAEMWQIKRALDIYFDGAQSYPSTTPVCSPACPRPSDDDVALQLLNQSDFLPSTPIPPPGGADQYYVYRGVYDVAGTPTECDIAAPAGTTCTRYELGVSLERSDNVVLQSDADKSVGAFYGANPSCTGASAGTELCYDIEM</sequence>
<keyword evidence="3 6" id="KW-0812">Transmembrane</keyword>
<dbReference type="AlphaFoldDB" id="A0A1G2D743"/>
<dbReference type="STRING" id="1798661.A3D65_04120"/>
<keyword evidence="5 6" id="KW-0472">Membrane</keyword>
<dbReference type="Pfam" id="PF07963">
    <property type="entry name" value="N_methyl"/>
    <property type="match status" value="1"/>
</dbReference>
<gene>
    <name evidence="7" type="ORF">A3D65_04120</name>
</gene>
<dbReference type="PANTHER" id="PTHR30093:SF44">
    <property type="entry name" value="TYPE II SECRETION SYSTEM CORE PROTEIN G"/>
    <property type="match status" value="1"/>
</dbReference>
<name>A0A1G2D743_9BACT</name>
<comment type="subcellular location">
    <subcellularLocation>
        <location evidence="1">Membrane</location>
        <topology evidence="1">Single-pass membrane protein</topology>
    </subcellularLocation>
</comment>
<evidence type="ECO:0000256" key="1">
    <source>
        <dbReference type="ARBA" id="ARBA00004167"/>
    </source>
</evidence>
<accession>A0A1G2D743</accession>
<dbReference type="InterPro" id="IPR045584">
    <property type="entry name" value="Pilin-like"/>
</dbReference>
<organism evidence="7 8">
    <name type="scientific">Candidatus Lloydbacteria bacterium RIFCSPHIGHO2_02_FULL_50_13</name>
    <dbReference type="NCBI Taxonomy" id="1798661"/>
    <lineage>
        <taxon>Bacteria</taxon>
        <taxon>Candidatus Lloydiibacteriota</taxon>
    </lineage>
</organism>
<proteinExistence type="predicted"/>
<evidence type="ECO:0000256" key="6">
    <source>
        <dbReference type="SAM" id="Phobius"/>
    </source>
</evidence>
<evidence type="ECO:0008006" key="9">
    <source>
        <dbReference type="Google" id="ProtNLM"/>
    </source>
</evidence>